<protein>
    <submittedName>
        <fullName evidence="3">DUF748 domain-containing protein</fullName>
    </submittedName>
</protein>
<accession>A0ABU4S5S5</accession>
<dbReference type="PANTHER" id="PTHR30441:SF8">
    <property type="entry name" value="DUF748 DOMAIN-CONTAINING PROTEIN"/>
    <property type="match status" value="1"/>
</dbReference>
<keyword evidence="2" id="KW-1133">Transmembrane helix</keyword>
<reference evidence="3 4" key="1">
    <citation type="submission" date="2023-11" db="EMBL/GenBank/DDBJ databases">
        <title>Gilvimarinus fulvus sp. nov., isolated from the surface of Kelp.</title>
        <authorList>
            <person name="Sun Y.Y."/>
            <person name="Gong Y."/>
            <person name="Du Z.J."/>
        </authorList>
    </citation>
    <scope>NUCLEOTIDE SEQUENCE [LARGE SCALE GENOMIC DNA]</scope>
    <source>
        <strain evidence="3 4">SDUM040013</strain>
    </source>
</reference>
<keyword evidence="2" id="KW-0472">Membrane</keyword>
<keyword evidence="4" id="KW-1185">Reference proteome</keyword>
<feature type="compositionally biased region" description="Low complexity" evidence="1">
    <location>
        <begin position="349"/>
        <end position="367"/>
    </location>
</feature>
<feature type="region of interest" description="Disordered" evidence="1">
    <location>
        <begin position="349"/>
        <end position="369"/>
    </location>
</feature>
<keyword evidence="2" id="KW-0812">Transmembrane</keyword>
<dbReference type="RefSeq" id="WP_302721171.1">
    <property type="nucleotide sequence ID" value="NZ_JAULRU010000257.1"/>
</dbReference>
<dbReference type="Pfam" id="PF05359">
    <property type="entry name" value="DUF748"/>
    <property type="match status" value="2"/>
</dbReference>
<organism evidence="3 4">
    <name type="scientific">Gilvimarinus gilvus</name>
    <dbReference type="NCBI Taxonomy" id="3058038"/>
    <lineage>
        <taxon>Bacteria</taxon>
        <taxon>Pseudomonadati</taxon>
        <taxon>Pseudomonadota</taxon>
        <taxon>Gammaproteobacteria</taxon>
        <taxon>Cellvibrionales</taxon>
        <taxon>Cellvibrionaceae</taxon>
        <taxon>Gilvimarinus</taxon>
    </lineage>
</organism>
<dbReference type="EMBL" id="JAXAFO010000045">
    <property type="protein sequence ID" value="MDX6851253.1"/>
    <property type="molecule type" value="Genomic_DNA"/>
</dbReference>
<comment type="caution">
    <text evidence="3">The sequence shown here is derived from an EMBL/GenBank/DDBJ whole genome shotgun (WGS) entry which is preliminary data.</text>
</comment>
<evidence type="ECO:0000256" key="1">
    <source>
        <dbReference type="SAM" id="MobiDB-lite"/>
    </source>
</evidence>
<name>A0ABU4S5S5_9GAMM</name>
<evidence type="ECO:0000256" key="2">
    <source>
        <dbReference type="SAM" id="Phobius"/>
    </source>
</evidence>
<dbReference type="InterPro" id="IPR052894">
    <property type="entry name" value="AsmA-related"/>
</dbReference>
<proteinExistence type="predicted"/>
<dbReference type="InterPro" id="IPR008023">
    <property type="entry name" value="DUF748"/>
</dbReference>
<evidence type="ECO:0000313" key="4">
    <source>
        <dbReference type="Proteomes" id="UP001273505"/>
    </source>
</evidence>
<feature type="transmembrane region" description="Helical" evidence="2">
    <location>
        <begin position="7"/>
        <end position="29"/>
    </location>
</feature>
<evidence type="ECO:0000313" key="3">
    <source>
        <dbReference type="EMBL" id="MDX6851253.1"/>
    </source>
</evidence>
<sequence length="977" mass="106836">MKAKKPLLVTATFFLAVYMVFVLASYFYLPGKLKTIVQNDVAAMIGRDISVEAFQFNPFQLQLTCHQLAVSDTPNTPILEFQSLSVDLGFWQSLFKFYPVIESIDWVAPEVQVHKLAHGFNFDSIVENLSAAQPEHEGKTSGQADSAPLRLLIESINIQAGEASYFDSSKSIAADAHLENINVSFENLYIATGADNNNPYSIVTKLSNGGTVTLKGEYRLEPLYLDSQITLSDLALAEVSDFLRNIVNADLSGHLNGNGHLTVQQIDDKPLAFNLTDTDLVITALALDDLEQGPKVVEIDTLKASGIAFDLNRQSLTINQLIYDGLTLNQWRNNNGEFRYQSLMVRTAQPEDTPATAQAPTTSPHAQSPKELPWQVDINTFSIQSSQVLFSDRTLEPAAQWNIDDISLLIEPLHLTSDQPSPLQISATLNEKTSLHLQGEFTAIPFSISSQYAVDDFLLESLNPYLASISHAIMRQGTLSTSGNVQVQTLPELSVSVSNNLAITNFELENLETHSDVLSFSDLNIEDTNITLPATSVSIANIELANPTITLEQAQRPNWELMKADGQKGLTEEVTPPNTDDKNEKPNIEFALHNLSLTNGNVNFEDASLSPTLRSSLNNIDMKVTNFSTLATEPAQAELSANVNHQAPFELKSNFNLNETKASIEGSLAALDLRHFSPYTAAFMGFATERGNLNYDFGYTLEGTKVDGSNRIKADDFYLGERVPSEKAINAPVKLGMSLLRDFEGGISLDLDINGDRSDPSFSVGGLLAKALTNILVKVAASPFTMLGSLLSSDQDLSSVTFTAASAELDEQSQTTLKALASALKSKPELVLDIRGNATPGKDAVAIARQQVVNRITPNQKVDSSALANWRQQNTAAIVREFNKRGAGKYQELRESYRSQEEDKNAADTKALSRAFDLLVQDVTVDTASLLALADARSEKIQTFLLTQQLEANQVAVRPAQGDSLNGTTIKFELETQ</sequence>
<gene>
    <name evidence="3" type="ORF">SCD92_17885</name>
</gene>
<dbReference type="PANTHER" id="PTHR30441">
    <property type="entry name" value="DUF748 DOMAIN-CONTAINING PROTEIN"/>
    <property type="match status" value="1"/>
</dbReference>
<dbReference type="Proteomes" id="UP001273505">
    <property type="component" value="Unassembled WGS sequence"/>
</dbReference>